<evidence type="ECO:0000313" key="3">
    <source>
        <dbReference type="Proteomes" id="UP000176299"/>
    </source>
</evidence>
<evidence type="ECO:0000313" key="2">
    <source>
        <dbReference type="EMBL" id="OGY21055.1"/>
    </source>
</evidence>
<reference evidence="2 3" key="1">
    <citation type="journal article" date="2016" name="Nat. Commun.">
        <title>Thousands of microbial genomes shed light on interconnected biogeochemical processes in an aquifer system.</title>
        <authorList>
            <person name="Anantharaman K."/>
            <person name="Brown C.T."/>
            <person name="Hug L.A."/>
            <person name="Sharon I."/>
            <person name="Castelle C.J."/>
            <person name="Probst A.J."/>
            <person name="Thomas B.C."/>
            <person name="Singh A."/>
            <person name="Wilkins M.J."/>
            <person name="Karaoz U."/>
            <person name="Brodie E.L."/>
            <person name="Williams K.H."/>
            <person name="Hubbard S.S."/>
            <person name="Banfield J.F."/>
        </authorList>
    </citation>
    <scope>NUCLEOTIDE SEQUENCE [LARGE SCALE GENOMIC DNA]</scope>
</reference>
<gene>
    <name evidence="2" type="ORF">A2113_02910</name>
</gene>
<dbReference type="SMART" id="SM00506">
    <property type="entry name" value="A1pp"/>
    <property type="match status" value="1"/>
</dbReference>
<dbReference type="Pfam" id="PF01661">
    <property type="entry name" value="Macro"/>
    <property type="match status" value="1"/>
</dbReference>
<dbReference type="AlphaFoldDB" id="A0A1G1W070"/>
<organism evidence="2 3">
    <name type="scientific">Candidatus Woykebacteria bacterium GWA1_44_8</name>
    <dbReference type="NCBI Taxonomy" id="1802591"/>
    <lineage>
        <taxon>Bacteria</taxon>
        <taxon>Candidatus Woykeibacteriota</taxon>
    </lineage>
</organism>
<sequence>MKLSLGDITQISADAIVNAANTKLQHGGGVAAAIVRAGGEIIQEEGDDTGWCDIGKAVVTGAGKLPAKCVIHVPTIDYTTGKKANLTDIKKGVLAALEIAKNTGCKSVAFPLLGAGVVGLPINEVANAMKEAADSTPEIDSILVVRSQQDYDFVKNHF</sequence>
<accession>A0A1G1W070</accession>
<comment type="caution">
    <text evidence="2">The sequence shown here is derived from an EMBL/GenBank/DDBJ whole genome shotgun (WGS) entry which is preliminary data.</text>
</comment>
<dbReference type="PROSITE" id="PS51154">
    <property type="entry name" value="MACRO"/>
    <property type="match status" value="1"/>
</dbReference>
<dbReference type="EMBL" id="MHCN01000018">
    <property type="protein sequence ID" value="OGY21055.1"/>
    <property type="molecule type" value="Genomic_DNA"/>
</dbReference>
<dbReference type="STRING" id="1802591.A2113_02910"/>
<proteinExistence type="predicted"/>
<dbReference type="InterPro" id="IPR043472">
    <property type="entry name" value="Macro_dom-like"/>
</dbReference>
<evidence type="ECO:0000259" key="1">
    <source>
        <dbReference type="PROSITE" id="PS51154"/>
    </source>
</evidence>
<feature type="domain" description="Macro" evidence="1">
    <location>
        <begin position="1"/>
        <end position="158"/>
    </location>
</feature>
<dbReference type="Gene3D" id="3.40.220.10">
    <property type="entry name" value="Leucine Aminopeptidase, subunit E, domain 1"/>
    <property type="match status" value="1"/>
</dbReference>
<dbReference type="InterPro" id="IPR002589">
    <property type="entry name" value="Macro_dom"/>
</dbReference>
<dbReference type="Proteomes" id="UP000176299">
    <property type="component" value="Unassembled WGS sequence"/>
</dbReference>
<dbReference type="SUPFAM" id="SSF52949">
    <property type="entry name" value="Macro domain-like"/>
    <property type="match status" value="1"/>
</dbReference>
<dbReference type="PANTHER" id="PTHR11106:SF111">
    <property type="entry name" value="MACRO DOMAIN-CONTAINING PROTEIN"/>
    <property type="match status" value="1"/>
</dbReference>
<protein>
    <recommendedName>
        <fullName evidence="1">Macro domain-containing protein</fullName>
    </recommendedName>
</protein>
<dbReference type="PANTHER" id="PTHR11106">
    <property type="entry name" value="GANGLIOSIDE INDUCED DIFFERENTIATION ASSOCIATED PROTEIN 2-RELATED"/>
    <property type="match status" value="1"/>
</dbReference>
<name>A0A1G1W070_9BACT</name>